<comment type="catalytic activity">
    <reaction evidence="1">
        <text>ATP + protein L-histidine = ADP + protein N-phospho-L-histidine.</text>
        <dbReference type="EC" id="2.7.13.3"/>
    </reaction>
</comment>
<evidence type="ECO:0000256" key="7">
    <source>
        <dbReference type="ARBA" id="ARBA00022692"/>
    </source>
</evidence>
<evidence type="ECO:0000256" key="1">
    <source>
        <dbReference type="ARBA" id="ARBA00000085"/>
    </source>
</evidence>
<evidence type="ECO:0000256" key="9">
    <source>
        <dbReference type="ARBA" id="ARBA00022777"/>
    </source>
</evidence>
<dbReference type="Gene3D" id="3.30.450.20">
    <property type="entry name" value="PAS domain"/>
    <property type="match status" value="1"/>
</dbReference>
<dbReference type="PANTHER" id="PTHR43065">
    <property type="entry name" value="SENSOR HISTIDINE KINASE"/>
    <property type="match status" value="1"/>
</dbReference>
<evidence type="ECO:0000256" key="4">
    <source>
        <dbReference type="ARBA" id="ARBA00022475"/>
    </source>
</evidence>
<dbReference type="InterPro" id="IPR004358">
    <property type="entry name" value="Sig_transdc_His_kin-like_C"/>
</dbReference>
<dbReference type="CDD" id="cd00082">
    <property type="entry name" value="HisKA"/>
    <property type="match status" value="1"/>
</dbReference>
<dbReference type="InterPro" id="IPR003660">
    <property type="entry name" value="HAMP_dom"/>
</dbReference>
<dbReference type="PIRSF" id="PIRSF037532">
    <property type="entry name" value="STHK_NtrY"/>
    <property type="match status" value="1"/>
</dbReference>
<dbReference type="SUPFAM" id="SSF47384">
    <property type="entry name" value="Homodimeric domain of signal transducing histidine kinase"/>
    <property type="match status" value="1"/>
</dbReference>
<keyword evidence="13 14" id="KW-0472">Membrane</keyword>
<keyword evidence="11 14" id="KW-1133">Transmembrane helix</keyword>
<evidence type="ECO:0000256" key="6">
    <source>
        <dbReference type="ARBA" id="ARBA00022679"/>
    </source>
</evidence>
<dbReference type="PRINTS" id="PR00344">
    <property type="entry name" value="BCTRLSENSOR"/>
</dbReference>
<protein>
    <recommendedName>
        <fullName evidence="3">histidine kinase</fullName>
        <ecNumber evidence="3">2.7.13.3</ecNumber>
    </recommendedName>
</protein>
<accession>A0ABY6GKB6</accession>
<sequence length="792" mass="86544">MAGWSLAPYLRARWQSLLSLITRLQTALILIVTSIVLVSTTFIVLAGGMSITHRPEIEGMIFLLDIIVLAFLTMTIVSRLRKMLSERRTGLAGARLHVRLIALFGVVSVAPAVVIGTIAALFFHFGVQIWFSNRVNLALSEARDVAAGYLQEHNENIRTEAFAMANQLIIAENDDMLRHGAYAPLNSGETGHYELDFLHNAAQLATILDFEATERGLTEAVVYDAFTEKVVASGGLAALQGRTFKLPPKETTSLARSSDAAILDAPDEKTVRAVVSLGSTTGLMLAITRPVDAKILEHMRRTNAVVSEYQRLNANRSAIQISFVLIFALLSLLVLTVGMLTGLVLANQIARPLGLLIIAARRVSLGDLSVRVPEGRRSRDPSRDDEVGILSRAFNRMTDQVSAQRTALIEANEQINERRRFTESVLEGVSAGVIGLDAHQVIELPNKAASTLLQRDIDGFIGRHLQECVPEFSDILDAVRDTPGQVRHAEIQIDTQGGEEVLGDGPRVGARGRTLLVRVAREQKGADVAGYVVTFDDITALQSAERKAAWADVARRIAHEIKNPLTPIQLSAERLKRRFMKEISSDTETFGLCVDTIVRHVGDIGRMVDEFSAFARMPAPELKEADLGRLLREAIVLQKNAHPEIAYETFGLTAKGPMVTCDRRLIGQALTNLLQNAADAITMSSQDRNAADMGEESADSLRKGEINVALRVEPAHVDIMISDDGTGLPETDRHRLTEPYITHKPKGTGLGLAIVKKIMDDHHGTISLEDRGDKQGTIAILTLPRHNVLGQG</sequence>
<feature type="transmembrane region" description="Helical" evidence="14">
    <location>
        <begin position="60"/>
        <end position="80"/>
    </location>
</feature>
<evidence type="ECO:0000256" key="13">
    <source>
        <dbReference type="ARBA" id="ARBA00023136"/>
    </source>
</evidence>
<dbReference type="SUPFAM" id="SSF158472">
    <property type="entry name" value="HAMP domain-like"/>
    <property type="match status" value="1"/>
</dbReference>
<keyword evidence="5" id="KW-0597">Phosphoprotein</keyword>
<dbReference type="InterPro" id="IPR036097">
    <property type="entry name" value="HisK_dim/P_sf"/>
</dbReference>
<evidence type="ECO:0000256" key="14">
    <source>
        <dbReference type="SAM" id="Phobius"/>
    </source>
</evidence>
<keyword evidence="12" id="KW-0902">Two-component regulatory system</keyword>
<dbReference type="EC" id="2.7.13.3" evidence="3"/>
<keyword evidence="10" id="KW-0067">ATP-binding</keyword>
<dbReference type="Proteomes" id="UP001163831">
    <property type="component" value="Chromosome"/>
</dbReference>
<dbReference type="SUPFAM" id="SSF55785">
    <property type="entry name" value="PYP-like sensor domain (PAS domain)"/>
    <property type="match status" value="1"/>
</dbReference>
<dbReference type="Pfam" id="PF00512">
    <property type="entry name" value="HisKA"/>
    <property type="match status" value="1"/>
</dbReference>
<dbReference type="InterPro" id="IPR003594">
    <property type="entry name" value="HATPase_dom"/>
</dbReference>
<dbReference type="SUPFAM" id="SSF55874">
    <property type="entry name" value="ATPase domain of HSP90 chaperone/DNA topoisomerase II/histidine kinase"/>
    <property type="match status" value="1"/>
</dbReference>
<dbReference type="GO" id="GO:0016301">
    <property type="term" value="F:kinase activity"/>
    <property type="evidence" value="ECO:0007669"/>
    <property type="project" value="UniProtKB-KW"/>
</dbReference>
<keyword evidence="9 17" id="KW-0418">Kinase</keyword>
<dbReference type="InterPro" id="IPR045671">
    <property type="entry name" value="NtrY-like_N"/>
</dbReference>
<dbReference type="InterPro" id="IPR003661">
    <property type="entry name" value="HisK_dim/P_dom"/>
</dbReference>
<keyword evidence="4" id="KW-1003">Cell membrane</keyword>
<name>A0ABY6GKB6_9PROT</name>
<dbReference type="PROSITE" id="PS50885">
    <property type="entry name" value="HAMP"/>
    <property type="match status" value="1"/>
</dbReference>
<dbReference type="Pfam" id="PF19312">
    <property type="entry name" value="NtrY_N"/>
    <property type="match status" value="1"/>
</dbReference>
<evidence type="ECO:0000256" key="10">
    <source>
        <dbReference type="ARBA" id="ARBA00022840"/>
    </source>
</evidence>
<dbReference type="Gene3D" id="3.30.565.10">
    <property type="entry name" value="Histidine kinase-like ATPase, C-terminal domain"/>
    <property type="match status" value="1"/>
</dbReference>
<proteinExistence type="predicted"/>
<keyword evidence="8" id="KW-0547">Nucleotide-binding</keyword>
<keyword evidence="18" id="KW-1185">Reference proteome</keyword>
<evidence type="ECO:0000256" key="11">
    <source>
        <dbReference type="ARBA" id="ARBA00022989"/>
    </source>
</evidence>
<dbReference type="PANTHER" id="PTHR43065:SF10">
    <property type="entry name" value="PEROXIDE STRESS-ACTIVATED HISTIDINE KINASE MAK3"/>
    <property type="match status" value="1"/>
</dbReference>
<dbReference type="Gene3D" id="1.10.287.130">
    <property type="match status" value="1"/>
</dbReference>
<keyword evidence="6" id="KW-0808">Transferase</keyword>
<feature type="domain" description="Histidine kinase" evidence="15">
    <location>
        <begin position="556"/>
        <end position="787"/>
    </location>
</feature>
<dbReference type="InterPro" id="IPR017232">
    <property type="entry name" value="NtrY"/>
</dbReference>
<evidence type="ECO:0000256" key="8">
    <source>
        <dbReference type="ARBA" id="ARBA00022741"/>
    </source>
</evidence>
<gene>
    <name evidence="17" type="ORF">N5W20_09300</name>
</gene>
<comment type="subcellular location">
    <subcellularLocation>
        <location evidence="2">Cell membrane</location>
        <topology evidence="2">Multi-pass membrane protein</topology>
    </subcellularLocation>
</comment>
<evidence type="ECO:0000256" key="5">
    <source>
        <dbReference type="ARBA" id="ARBA00022553"/>
    </source>
</evidence>
<feature type="transmembrane region" description="Helical" evidence="14">
    <location>
        <begin position="321"/>
        <end position="346"/>
    </location>
</feature>
<keyword evidence="7 14" id="KW-0812">Transmembrane</keyword>
<dbReference type="Pfam" id="PF02518">
    <property type="entry name" value="HATPase_c"/>
    <property type="match status" value="1"/>
</dbReference>
<dbReference type="EMBL" id="CP107052">
    <property type="protein sequence ID" value="UYH51263.1"/>
    <property type="molecule type" value="Genomic_DNA"/>
</dbReference>
<dbReference type="PROSITE" id="PS50109">
    <property type="entry name" value="HIS_KIN"/>
    <property type="match status" value="1"/>
</dbReference>
<reference evidence="17" key="1">
    <citation type="submission" date="2022-10" db="EMBL/GenBank/DDBJ databases">
        <title>Candidatus Kirkpatrella diaphorinas gen. nov., sp. nov., an uncultured endosymbiont identified in a population of Diaphorina citri from Hawaii.</title>
        <authorList>
            <person name="Henry E.M."/>
            <person name="Carlson C.R."/>
            <person name="Kuo Y.-W."/>
        </authorList>
    </citation>
    <scope>NUCLEOTIDE SEQUENCE</scope>
    <source>
        <strain evidence="17">CADCRV1</strain>
    </source>
</reference>
<evidence type="ECO:0000313" key="17">
    <source>
        <dbReference type="EMBL" id="UYH51263.1"/>
    </source>
</evidence>
<evidence type="ECO:0000259" key="15">
    <source>
        <dbReference type="PROSITE" id="PS50109"/>
    </source>
</evidence>
<dbReference type="RefSeq" id="WP_319806857.1">
    <property type="nucleotide sequence ID" value="NZ_CP107052.1"/>
</dbReference>
<dbReference type="CDD" id="cd06225">
    <property type="entry name" value="HAMP"/>
    <property type="match status" value="1"/>
</dbReference>
<dbReference type="InterPro" id="IPR005467">
    <property type="entry name" value="His_kinase_dom"/>
</dbReference>
<evidence type="ECO:0000259" key="16">
    <source>
        <dbReference type="PROSITE" id="PS50885"/>
    </source>
</evidence>
<dbReference type="SMART" id="SM00304">
    <property type="entry name" value="HAMP"/>
    <property type="match status" value="1"/>
</dbReference>
<evidence type="ECO:0000256" key="2">
    <source>
        <dbReference type="ARBA" id="ARBA00004651"/>
    </source>
</evidence>
<feature type="domain" description="HAMP" evidence="16">
    <location>
        <begin position="347"/>
        <end position="406"/>
    </location>
</feature>
<dbReference type="SMART" id="SM00388">
    <property type="entry name" value="HisKA"/>
    <property type="match status" value="1"/>
</dbReference>
<dbReference type="InterPro" id="IPR035965">
    <property type="entry name" value="PAS-like_dom_sf"/>
</dbReference>
<evidence type="ECO:0000313" key="18">
    <source>
        <dbReference type="Proteomes" id="UP001163831"/>
    </source>
</evidence>
<feature type="transmembrane region" description="Helical" evidence="14">
    <location>
        <begin position="100"/>
        <end position="125"/>
    </location>
</feature>
<dbReference type="Pfam" id="PF00672">
    <property type="entry name" value="HAMP"/>
    <property type="match status" value="1"/>
</dbReference>
<evidence type="ECO:0000256" key="12">
    <source>
        <dbReference type="ARBA" id="ARBA00023012"/>
    </source>
</evidence>
<organism evidence="17 18">
    <name type="scientific">Candidatus Kirkpatrickella diaphorinae</name>
    <dbReference type="NCBI Taxonomy" id="2984322"/>
    <lineage>
        <taxon>Bacteria</taxon>
        <taxon>Pseudomonadati</taxon>
        <taxon>Pseudomonadota</taxon>
        <taxon>Alphaproteobacteria</taxon>
        <taxon>Acetobacterales</taxon>
        <taxon>Acetobacteraceae</taxon>
        <taxon>Candidatus Kirkpatrickella</taxon>
    </lineage>
</organism>
<dbReference type="SMART" id="SM00387">
    <property type="entry name" value="HATPase_c"/>
    <property type="match status" value="1"/>
</dbReference>
<dbReference type="InterPro" id="IPR036890">
    <property type="entry name" value="HATPase_C_sf"/>
</dbReference>
<dbReference type="Gene3D" id="6.10.340.10">
    <property type="match status" value="1"/>
</dbReference>
<evidence type="ECO:0000256" key="3">
    <source>
        <dbReference type="ARBA" id="ARBA00012438"/>
    </source>
</evidence>
<feature type="transmembrane region" description="Helical" evidence="14">
    <location>
        <begin position="27"/>
        <end position="48"/>
    </location>
</feature>